<gene>
    <name evidence="1" type="ORF">JV16_01623</name>
</gene>
<dbReference type="Pfam" id="PF04860">
    <property type="entry name" value="Phage_portal"/>
    <property type="match status" value="1"/>
</dbReference>
<dbReference type="Proteomes" id="UP000032047">
    <property type="component" value="Unassembled WGS sequence"/>
</dbReference>
<keyword evidence="2" id="KW-1185">Reference proteome</keyword>
<protein>
    <submittedName>
        <fullName evidence="1">Phage portal protein, HK97 family</fullName>
    </submittedName>
</protein>
<name>A0A0D0HLU2_9BACL</name>
<comment type="caution">
    <text evidence="1">The sequence shown here is derived from an EMBL/GenBank/DDBJ whole genome shotgun (WGS) entry which is preliminary data.</text>
</comment>
<dbReference type="EMBL" id="JXTG01000007">
    <property type="protein sequence ID" value="KIP21129.1"/>
    <property type="molecule type" value="Genomic_DNA"/>
</dbReference>
<sequence length="392" mass="44976">MKEVRTLGLWQRLSGWFKRSKFNVFNNFYWNYGGYVTDENILQSSDIYNLMKLISDQIALTDFFIEDEAGKDINDLYTLRILRNPNQYLTEFEMKKLIVNTLLIRGKVYIFKNGNEWHVLNGVYSELLEDGSKIYSVGGVQIPAEMIVHVKNIGTNHLDGVGLLDLARQTLEGVMNAENSLTDKYRKGGLLAYLLKLDTHIAPNNQAQNAMIMAILDKLEQTGQGNKIQLIPLSKGYEIEALQSPVDDEKILKYLSVYKKDLGKFLGVDLEHLLELQKTDMEQFMMMLYTTVLRPIIKNLEQHLSKLFFPQGGRRIRFKINPLDYVTMKTKTDIAYNLVRTSIASPNDAREMLGFDRLEQEEAKKLYISKDLIGLDNLEATLKKVIKGGETP</sequence>
<dbReference type="PATRIC" id="fig|265546.4.peg.1617"/>
<reference evidence="1 2" key="1">
    <citation type="submission" date="2015-01" db="EMBL/GenBank/DDBJ databases">
        <title>Genome sequence of Anoxybacillus ayderensis strain AB04.</title>
        <authorList>
            <person name="Belduz A.O."/>
            <person name="Canakci S."/>
            <person name="Chan K.-G."/>
            <person name="Kahar U.M."/>
            <person name="Yaakob A.S."/>
            <person name="Chan C.S."/>
            <person name="Goh K.M."/>
        </authorList>
    </citation>
    <scope>NUCLEOTIDE SEQUENCE [LARGE SCALE GENOMIC DNA]</scope>
    <source>
        <strain evidence="1 2">AB04</strain>
    </source>
</reference>
<dbReference type="InterPro" id="IPR006944">
    <property type="entry name" value="Phage/GTA_portal"/>
</dbReference>
<evidence type="ECO:0000313" key="2">
    <source>
        <dbReference type="Proteomes" id="UP000032047"/>
    </source>
</evidence>
<accession>A0A0D0HLU2</accession>
<organism evidence="1 2">
    <name type="scientific">Anoxybacillus ayderensis</name>
    <dbReference type="NCBI Taxonomy" id="265546"/>
    <lineage>
        <taxon>Bacteria</taxon>
        <taxon>Bacillati</taxon>
        <taxon>Bacillota</taxon>
        <taxon>Bacilli</taxon>
        <taxon>Bacillales</taxon>
        <taxon>Anoxybacillaceae</taxon>
        <taxon>Anoxybacillus</taxon>
    </lineage>
</organism>
<proteinExistence type="predicted"/>
<evidence type="ECO:0000313" key="1">
    <source>
        <dbReference type="EMBL" id="KIP21129.1"/>
    </source>
</evidence>
<dbReference type="AlphaFoldDB" id="A0A0D0HLU2"/>